<evidence type="ECO:0000313" key="1">
    <source>
        <dbReference type="EMBL" id="TYK04992.1"/>
    </source>
</evidence>
<proteinExistence type="predicted"/>
<reference evidence="1 2" key="1">
    <citation type="submission" date="2019-08" db="EMBL/GenBank/DDBJ databases">
        <title>Draft genome sequences of two oriental melons (Cucumis melo L. var makuwa).</title>
        <authorList>
            <person name="Kwon S.-Y."/>
        </authorList>
    </citation>
    <scope>NUCLEOTIDE SEQUENCE [LARGE SCALE GENOMIC DNA]</scope>
    <source>
        <strain evidence="2">cv. Chang Bougi</strain>
        <tissue evidence="1">Leaf</tissue>
    </source>
</reference>
<name>A0A5D3C1E0_CUCMM</name>
<dbReference type="AlphaFoldDB" id="A0A5D3C1E0"/>
<dbReference type="Proteomes" id="UP000321947">
    <property type="component" value="Unassembled WGS sequence"/>
</dbReference>
<dbReference type="EMBL" id="SSTD01014011">
    <property type="protein sequence ID" value="TYK04992.1"/>
    <property type="molecule type" value="Genomic_DNA"/>
</dbReference>
<gene>
    <name evidence="1" type="ORF">E5676_scaffold143G002170</name>
</gene>
<sequence>MSSPICVSNPLKVFKQPMIGGTVGDQDCKFNAAKTKLKLGLVELRDLEGLNCKGRFSCQISRSAELLQQGGDTERPGRFKIKFIGENKAKLAGIISLIKAMKLMRKGHIAYLACVVDAQVPQA</sequence>
<organism evidence="1 2">
    <name type="scientific">Cucumis melo var. makuwa</name>
    <name type="common">Oriental melon</name>
    <dbReference type="NCBI Taxonomy" id="1194695"/>
    <lineage>
        <taxon>Eukaryota</taxon>
        <taxon>Viridiplantae</taxon>
        <taxon>Streptophyta</taxon>
        <taxon>Embryophyta</taxon>
        <taxon>Tracheophyta</taxon>
        <taxon>Spermatophyta</taxon>
        <taxon>Magnoliopsida</taxon>
        <taxon>eudicotyledons</taxon>
        <taxon>Gunneridae</taxon>
        <taxon>Pentapetalae</taxon>
        <taxon>rosids</taxon>
        <taxon>fabids</taxon>
        <taxon>Cucurbitales</taxon>
        <taxon>Cucurbitaceae</taxon>
        <taxon>Benincaseae</taxon>
        <taxon>Cucumis</taxon>
    </lineage>
</organism>
<evidence type="ECO:0000313" key="2">
    <source>
        <dbReference type="Proteomes" id="UP000321947"/>
    </source>
</evidence>
<protein>
    <submittedName>
        <fullName evidence="1">Uncharacterized protein</fullName>
    </submittedName>
</protein>
<comment type="caution">
    <text evidence="1">The sequence shown here is derived from an EMBL/GenBank/DDBJ whole genome shotgun (WGS) entry which is preliminary data.</text>
</comment>
<accession>A0A5D3C1E0</accession>